<feature type="transmembrane region" description="Helical" evidence="5">
    <location>
        <begin position="254"/>
        <end position="278"/>
    </location>
</feature>
<keyword evidence="2 5" id="KW-0812">Transmembrane</keyword>
<feature type="transmembrane region" description="Helical" evidence="5">
    <location>
        <begin position="16"/>
        <end position="35"/>
    </location>
</feature>
<sequence length="294" mass="32995">MAWVGNAFCAERYDRVLATVAPLMIVSQYVLYAACRRFIGQPKVNADALKHHVKDGKMTEAAWAQFWKDLSGQVWCCCFHIAFSCLALYGAANYVVLDDVSPERRLGDYEGLIIAGDAASLQLQEASGLLGSVFAALMVSFLFYWFLGWDNDRTQLFHHIAFMGVSFVLARRCSLPFVGATAMAMEGSSPALALMQIFRQLEGDFNSRLTTIFTLCFVASFFFLRVCLFGYGLLSTLHLRLSTPQLFPKNVPAWEIDIVLLLLLSGWMLQLFWASQICKKLARMMKRKSQGKSA</sequence>
<organism evidence="8 9">
    <name type="scientific">Prymnesium parvum</name>
    <name type="common">Toxic golden alga</name>
    <dbReference type="NCBI Taxonomy" id="97485"/>
    <lineage>
        <taxon>Eukaryota</taxon>
        <taxon>Haptista</taxon>
        <taxon>Haptophyta</taxon>
        <taxon>Prymnesiophyceae</taxon>
        <taxon>Prymnesiales</taxon>
        <taxon>Prymnesiaceae</taxon>
        <taxon>Prymnesium</taxon>
    </lineage>
</organism>
<evidence type="ECO:0000256" key="5">
    <source>
        <dbReference type="SAM" id="Phobius"/>
    </source>
</evidence>
<evidence type="ECO:0000256" key="1">
    <source>
        <dbReference type="ARBA" id="ARBA00004141"/>
    </source>
</evidence>
<name>A0AB34K855_PRYPA</name>
<evidence type="ECO:0000259" key="6">
    <source>
        <dbReference type="Pfam" id="PF03798"/>
    </source>
</evidence>
<proteinExistence type="predicted"/>
<feature type="transmembrane region" description="Helical" evidence="5">
    <location>
        <begin position="210"/>
        <end position="234"/>
    </location>
</feature>
<dbReference type="AlphaFoldDB" id="A0AB34K855"/>
<evidence type="ECO:0000313" key="9">
    <source>
        <dbReference type="Proteomes" id="UP001515480"/>
    </source>
</evidence>
<dbReference type="GO" id="GO:0016020">
    <property type="term" value="C:membrane"/>
    <property type="evidence" value="ECO:0007669"/>
    <property type="project" value="UniProtKB-SubCell"/>
</dbReference>
<evidence type="ECO:0000313" key="8">
    <source>
        <dbReference type="EMBL" id="KAL1530481.1"/>
    </source>
</evidence>
<evidence type="ECO:0000313" key="7">
    <source>
        <dbReference type="EMBL" id="KAL1515288.1"/>
    </source>
</evidence>
<feature type="domain" description="TLC" evidence="6">
    <location>
        <begin position="73"/>
        <end position="279"/>
    </location>
</feature>
<feature type="transmembrane region" description="Helical" evidence="5">
    <location>
        <begin position="74"/>
        <end position="96"/>
    </location>
</feature>
<gene>
    <name evidence="8" type="ORF">AB1Y20_001383</name>
    <name evidence="7" type="ORF">AB1Y20_001920</name>
</gene>
<reference evidence="8 9" key="1">
    <citation type="journal article" date="2024" name="Science">
        <title>Giant polyketide synthase enzymes in the biosynthesis of giant marine polyether toxins.</title>
        <authorList>
            <person name="Fallon T.R."/>
            <person name="Shende V.V."/>
            <person name="Wierzbicki I.H."/>
            <person name="Pendleton A.L."/>
            <person name="Watervoot N.F."/>
            <person name="Auber R.P."/>
            <person name="Gonzalez D.J."/>
            <person name="Wisecaver J.H."/>
            <person name="Moore B.S."/>
        </authorList>
    </citation>
    <scope>NUCLEOTIDE SEQUENCE [LARGE SCALE GENOMIC DNA]</scope>
    <source>
        <strain evidence="8 9">12B1</strain>
    </source>
</reference>
<dbReference type="EMBL" id="JBGBPQ010000001">
    <property type="protein sequence ID" value="KAL1530481.1"/>
    <property type="molecule type" value="Genomic_DNA"/>
</dbReference>
<keyword evidence="9" id="KW-1185">Reference proteome</keyword>
<protein>
    <recommendedName>
        <fullName evidence="6">TLC domain-containing protein</fullName>
    </recommendedName>
</protein>
<dbReference type="EMBL" id="JBGBPQ010000011">
    <property type="protein sequence ID" value="KAL1515288.1"/>
    <property type="molecule type" value="Genomic_DNA"/>
</dbReference>
<evidence type="ECO:0000256" key="2">
    <source>
        <dbReference type="ARBA" id="ARBA00022692"/>
    </source>
</evidence>
<dbReference type="Pfam" id="PF03798">
    <property type="entry name" value="TRAM_LAG1_CLN8"/>
    <property type="match status" value="1"/>
</dbReference>
<dbReference type="Proteomes" id="UP001515480">
    <property type="component" value="Unassembled WGS sequence"/>
</dbReference>
<evidence type="ECO:0000256" key="4">
    <source>
        <dbReference type="ARBA" id="ARBA00023136"/>
    </source>
</evidence>
<comment type="subcellular location">
    <subcellularLocation>
        <location evidence="1">Membrane</location>
        <topology evidence="1">Multi-pass membrane protein</topology>
    </subcellularLocation>
</comment>
<accession>A0AB34K855</accession>
<comment type="caution">
    <text evidence="8">The sequence shown here is derived from an EMBL/GenBank/DDBJ whole genome shotgun (WGS) entry which is preliminary data.</text>
</comment>
<keyword evidence="3 5" id="KW-1133">Transmembrane helix</keyword>
<dbReference type="InterPro" id="IPR006634">
    <property type="entry name" value="TLC-dom"/>
</dbReference>
<keyword evidence="4 5" id="KW-0472">Membrane</keyword>
<evidence type="ECO:0000256" key="3">
    <source>
        <dbReference type="ARBA" id="ARBA00022989"/>
    </source>
</evidence>
<feature type="transmembrane region" description="Helical" evidence="5">
    <location>
        <begin position="129"/>
        <end position="147"/>
    </location>
</feature>